<feature type="region of interest" description="Disordered" evidence="1">
    <location>
        <begin position="1"/>
        <end position="20"/>
    </location>
</feature>
<sequence length="444" mass="48316">MDDPHLKRTKSANEAAEPDVDRFSKLPNELLQRIFTLAYAKKKPSKPLSRRLRPFYDEIVFRKIKADSSSRIRTLHTLLAGRPGLGAHIRDMVVQGAGDQACLSLDEIKTVFACLSNLQALSLRVDDPNWLEATLPTELDARTVLPSSTVSLTIVASTKQRSDAYDPVRLGALAQLPSLTQLGLDFRSKYKAPEAIIATEADLVLPNVTNLSVGLPKVPSSVNAFIGCFPHVRKLTLTSHADAPDFATALASIKSPAEVVELTIRASPKAGWRFPDELAAFSSLDSLVLAGQFQHLESDAYKALGHTPITTLAVGKKTDISANALIALLGTEGLCPTIKTMRLDNLSATAPRHALQQGVFHLFQTADDPHAVLNEFVLPQWTTAFTSGKSHELKQAAEEAGVKIKGSVLDAMKVQAEYDSLEEMVIEWEGHDDYSSSWDGDECG</sequence>
<dbReference type="Gene3D" id="3.80.10.10">
    <property type="entry name" value="Ribonuclease Inhibitor"/>
    <property type="match status" value="1"/>
</dbReference>
<keyword evidence="3" id="KW-1185">Reference proteome</keyword>
<accession>A0A9P7B850</accession>
<evidence type="ECO:0000256" key="1">
    <source>
        <dbReference type="SAM" id="MobiDB-lite"/>
    </source>
</evidence>
<organism evidence="2 3">
    <name type="scientific">Rhodotorula mucilaginosa</name>
    <name type="common">Yeast</name>
    <name type="synonym">Rhodotorula rubra</name>
    <dbReference type="NCBI Taxonomy" id="5537"/>
    <lineage>
        <taxon>Eukaryota</taxon>
        <taxon>Fungi</taxon>
        <taxon>Dikarya</taxon>
        <taxon>Basidiomycota</taxon>
        <taxon>Pucciniomycotina</taxon>
        <taxon>Microbotryomycetes</taxon>
        <taxon>Sporidiobolales</taxon>
        <taxon>Sporidiobolaceae</taxon>
        <taxon>Rhodotorula</taxon>
    </lineage>
</organism>
<proteinExistence type="predicted"/>
<name>A0A9P7B850_RHOMI</name>
<protein>
    <submittedName>
        <fullName evidence="2">Uncharacterized protein</fullName>
    </submittedName>
</protein>
<comment type="caution">
    <text evidence="2">The sequence shown here is derived from an EMBL/GenBank/DDBJ whole genome shotgun (WGS) entry which is preliminary data.</text>
</comment>
<dbReference type="AlphaFoldDB" id="A0A9P7B850"/>
<dbReference type="OrthoDB" id="2527069at2759"/>
<dbReference type="EMBL" id="PUHQ01000008">
    <property type="protein sequence ID" value="KAG0665610.1"/>
    <property type="molecule type" value="Genomic_DNA"/>
</dbReference>
<evidence type="ECO:0000313" key="3">
    <source>
        <dbReference type="Proteomes" id="UP000777482"/>
    </source>
</evidence>
<gene>
    <name evidence="2" type="ORF">C6P46_006393</name>
</gene>
<dbReference type="InterPro" id="IPR032675">
    <property type="entry name" value="LRR_dom_sf"/>
</dbReference>
<evidence type="ECO:0000313" key="2">
    <source>
        <dbReference type="EMBL" id="KAG0665610.1"/>
    </source>
</evidence>
<dbReference type="Proteomes" id="UP000777482">
    <property type="component" value="Unassembled WGS sequence"/>
</dbReference>
<reference evidence="2 3" key="1">
    <citation type="submission" date="2020-11" db="EMBL/GenBank/DDBJ databases">
        <title>Kefir isolates.</title>
        <authorList>
            <person name="Marcisauskas S."/>
            <person name="Kim Y."/>
            <person name="Blasche S."/>
        </authorList>
    </citation>
    <scope>NUCLEOTIDE SEQUENCE [LARGE SCALE GENOMIC DNA]</scope>
    <source>
        <strain evidence="2 3">KR</strain>
    </source>
</reference>